<dbReference type="Proteomes" id="UP000216752">
    <property type="component" value="Chromosome"/>
</dbReference>
<evidence type="ECO:0000256" key="5">
    <source>
        <dbReference type="SAM" id="Phobius"/>
    </source>
</evidence>
<evidence type="ECO:0000256" key="1">
    <source>
        <dbReference type="ARBA" id="ARBA00022737"/>
    </source>
</evidence>
<keyword evidence="5" id="KW-0472">Membrane</keyword>
<keyword evidence="1" id="KW-0677">Repeat</keyword>
<evidence type="ECO:0000256" key="3">
    <source>
        <dbReference type="PROSITE-ProRule" id="PRU00023"/>
    </source>
</evidence>
<dbReference type="PANTHER" id="PTHR24171">
    <property type="entry name" value="ANKYRIN REPEAT DOMAIN-CONTAINING PROTEIN 39-RELATED"/>
    <property type="match status" value="1"/>
</dbReference>
<protein>
    <recommendedName>
        <fullName evidence="8">Ankyrin repeat protein</fullName>
    </recommendedName>
</protein>
<sequence>MQNMWAKLKIKSKEATEQIKGIKLPTVSKPDFAGLFSKVKVTIGSSLASLQPKHLVYFALILLPAIVGLGTYYGIMDSKAKLEAANLPENQLFRMGVNFTADDFVKYAGRGDKGITTLFMQAGMGPGSYRKTDGFTPLHAAAAYGRTPIVRQLLDQGADINARDKEGQTALMKAVWNSHANVVTVLLQRGANITVNDGKGNSCVSMAISKNDRRVLEALVQAGVTELKGALDKVAPVSNPDKPLTTPDGKPQGTKTSSYNSAASKPSVTVAGPPGQFTLATAYAGNIGVGKSVAPLYQEFGERAVTGGEAYLSGRIYPVLRAYNQSTGSLSLIVFFAQGKENEKIVTAIHVFDERYKTSNGIGVGTTLGELRQASGLSSIQYTDSLYAITRDGKIRYELDISADSMPIDWLNGGDSNSLPVDMKIKSIYIF</sequence>
<dbReference type="SMART" id="SM00248">
    <property type="entry name" value="ANK"/>
    <property type="match status" value="3"/>
</dbReference>
<dbReference type="PANTHER" id="PTHR24171:SF10">
    <property type="entry name" value="ANKYRIN REPEAT DOMAIN-CONTAINING PROTEIN 29-LIKE"/>
    <property type="match status" value="1"/>
</dbReference>
<feature type="compositionally biased region" description="Polar residues" evidence="4">
    <location>
        <begin position="253"/>
        <end position="267"/>
    </location>
</feature>
<proteinExistence type="predicted"/>
<dbReference type="PROSITE" id="PS50088">
    <property type="entry name" value="ANK_REPEAT"/>
    <property type="match status" value="2"/>
</dbReference>
<keyword evidence="2 3" id="KW-0040">ANK repeat</keyword>
<name>A0ABZ3IH93_9FIRM</name>
<dbReference type="PRINTS" id="PR01415">
    <property type="entry name" value="ANKYRIN"/>
</dbReference>
<keyword evidence="7" id="KW-1185">Reference proteome</keyword>
<gene>
    <name evidence="6" type="ORF">SPSIL_008500</name>
</gene>
<feature type="region of interest" description="Disordered" evidence="4">
    <location>
        <begin position="234"/>
        <end position="268"/>
    </location>
</feature>
<reference evidence="6" key="1">
    <citation type="submission" date="2024-05" db="EMBL/GenBank/DDBJ databases">
        <title>Isolation and characterization of Sporomusa carbonis sp. nov., a carboxydotrophic hydrogenogen in the genus of Sporomusa isolated from a charcoal burning pile.</title>
        <authorList>
            <person name="Boeer T."/>
            <person name="Rosenbaum F."/>
            <person name="Eysell L."/>
            <person name="Mueller V."/>
            <person name="Daniel R."/>
            <person name="Poehlein A."/>
        </authorList>
    </citation>
    <scope>NUCLEOTIDE SEQUENCE [LARGE SCALE GENOMIC DNA]</scope>
    <source>
        <strain evidence="6">DSM 10669</strain>
    </source>
</reference>
<keyword evidence="5" id="KW-0812">Transmembrane</keyword>
<evidence type="ECO:0000313" key="6">
    <source>
        <dbReference type="EMBL" id="XFO64743.1"/>
    </source>
</evidence>
<feature type="transmembrane region" description="Helical" evidence="5">
    <location>
        <begin position="55"/>
        <end position="75"/>
    </location>
</feature>
<evidence type="ECO:0000256" key="4">
    <source>
        <dbReference type="SAM" id="MobiDB-lite"/>
    </source>
</evidence>
<evidence type="ECO:0008006" key="8">
    <source>
        <dbReference type="Google" id="ProtNLM"/>
    </source>
</evidence>
<organism evidence="6 7">
    <name type="scientific">Sporomusa silvacetica DSM 10669</name>
    <dbReference type="NCBI Taxonomy" id="1123289"/>
    <lineage>
        <taxon>Bacteria</taxon>
        <taxon>Bacillati</taxon>
        <taxon>Bacillota</taxon>
        <taxon>Negativicutes</taxon>
        <taxon>Selenomonadales</taxon>
        <taxon>Sporomusaceae</taxon>
        <taxon>Sporomusa</taxon>
    </lineage>
</organism>
<dbReference type="Gene3D" id="1.25.40.20">
    <property type="entry name" value="Ankyrin repeat-containing domain"/>
    <property type="match status" value="1"/>
</dbReference>
<keyword evidence="5" id="KW-1133">Transmembrane helix</keyword>
<dbReference type="InterPro" id="IPR036770">
    <property type="entry name" value="Ankyrin_rpt-contain_sf"/>
</dbReference>
<feature type="repeat" description="ANK" evidence="3">
    <location>
        <begin position="133"/>
        <end position="165"/>
    </location>
</feature>
<dbReference type="PROSITE" id="PS50297">
    <property type="entry name" value="ANK_REP_REGION"/>
    <property type="match status" value="2"/>
</dbReference>
<accession>A0ABZ3IH93</accession>
<dbReference type="RefSeq" id="WP_094607779.1">
    <property type="nucleotide sequence ID" value="NZ_CP155573.1"/>
</dbReference>
<evidence type="ECO:0000313" key="7">
    <source>
        <dbReference type="Proteomes" id="UP000216752"/>
    </source>
</evidence>
<dbReference type="EMBL" id="CP155573">
    <property type="protein sequence ID" value="XFO64743.1"/>
    <property type="molecule type" value="Genomic_DNA"/>
</dbReference>
<dbReference type="InterPro" id="IPR002110">
    <property type="entry name" value="Ankyrin_rpt"/>
</dbReference>
<evidence type="ECO:0000256" key="2">
    <source>
        <dbReference type="ARBA" id="ARBA00023043"/>
    </source>
</evidence>
<feature type="repeat" description="ANK" evidence="3">
    <location>
        <begin position="166"/>
        <end position="198"/>
    </location>
</feature>
<dbReference type="SUPFAM" id="SSF48403">
    <property type="entry name" value="Ankyrin repeat"/>
    <property type="match status" value="1"/>
</dbReference>
<dbReference type="Pfam" id="PF12796">
    <property type="entry name" value="Ank_2"/>
    <property type="match status" value="1"/>
</dbReference>